<evidence type="ECO:0000313" key="2">
    <source>
        <dbReference type="Proteomes" id="UP000319908"/>
    </source>
</evidence>
<sequence length="201" mass="23119">MLFQVSFDYRPCPSEPDDYLCPFTVDVLCWNADTDEHVLGGRIKGYDLDIFRVLGIGRGIWDVFDAHSGDLEYVGTTLLTDDGELREELSDDFVSRLMLIDDVCLHPILHRCERFILDQVSTLFSEASVLVLWKSQTLVSEKDLAQMGFQKIADADAIFFRLNMNKQEYEASQDRAIAEDIELPPDAATYIEDLWRQKFLH</sequence>
<dbReference type="AlphaFoldDB" id="A0A5C6BXQ5"/>
<keyword evidence="2" id="KW-1185">Reference proteome</keyword>
<accession>A0A5C6BXQ5</accession>
<protein>
    <submittedName>
        <fullName evidence="1">Uncharacterized protein</fullName>
    </submittedName>
</protein>
<name>A0A5C6BXQ5_9BACT</name>
<reference evidence="1 2" key="1">
    <citation type="journal article" date="2020" name="Antonie Van Leeuwenhoek">
        <title>Rhodopirellula heiligendammensis sp. nov., Rhodopirellula pilleata sp. nov., and Rhodopirellula solitaria sp. nov. isolated from natural or artificial marine surfaces in Northern Germany and California, USA, and emended description of the genus Rhodopirellula.</title>
        <authorList>
            <person name="Kallscheuer N."/>
            <person name="Wiegand S."/>
            <person name="Jogler M."/>
            <person name="Boedeker C."/>
            <person name="Peeters S.H."/>
            <person name="Rast P."/>
            <person name="Heuer A."/>
            <person name="Jetten M.S.M."/>
            <person name="Rohde M."/>
            <person name="Jogler C."/>
        </authorList>
    </citation>
    <scope>NUCLEOTIDE SEQUENCE [LARGE SCALE GENOMIC DNA]</scope>
    <source>
        <strain evidence="1 2">Poly21</strain>
    </source>
</reference>
<gene>
    <name evidence="1" type="ORF">Poly21_42930</name>
</gene>
<dbReference type="EMBL" id="SJPU01000002">
    <property type="protein sequence ID" value="TWU17083.1"/>
    <property type="molecule type" value="Genomic_DNA"/>
</dbReference>
<evidence type="ECO:0000313" key="1">
    <source>
        <dbReference type="EMBL" id="TWU17083.1"/>
    </source>
</evidence>
<dbReference type="Proteomes" id="UP000319908">
    <property type="component" value="Unassembled WGS sequence"/>
</dbReference>
<comment type="caution">
    <text evidence="1">The sequence shown here is derived from an EMBL/GenBank/DDBJ whole genome shotgun (WGS) entry which is preliminary data.</text>
</comment>
<organism evidence="1 2">
    <name type="scientific">Allorhodopirellula heiligendammensis</name>
    <dbReference type="NCBI Taxonomy" id="2714739"/>
    <lineage>
        <taxon>Bacteria</taxon>
        <taxon>Pseudomonadati</taxon>
        <taxon>Planctomycetota</taxon>
        <taxon>Planctomycetia</taxon>
        <taxon>Pirellulales</taxon>
        <taxon>Pirellulaceae</taxon>
        <taxon>Allorhodopirellula</taxon>
    </lineage>
</organism>
<dbReference type="RefSeq" id="WP_146408582.1">
    <property type="nucleotide sequence ID" value="NZ_SJPU01000002.1"/>
</dbReference>
<proteinExistence type="predicted"/>